<dbReference type="InterPro" id="IPR037069">
    <property type="entry name" value="AcylCoA_DH/ox_N_sf"/>
</dbReference>
<keyword evidence="4 6" id="KW-0274">FAD</keyword>
<dbReference type="PANTHER" id="PTHR43292:SF3">
    <property type="entry name" value="ACYL-COA DEHYDROGENASE FADE29"/>
    <property type="match status" value="1"/>
</dbReference>
<evidence type="ECO:0000256" key="4">
    <source>
        <dbReference type="ARBA" id="ARBA00022827"/>
    </source>
</evidence>
<evidence type="ECO:0000259" key="9">
    <source>
        <dbReference type="Pfam" id="PF02771"/>
    </source>
</evidence>
<keyword evidence="11" id="KW-1185">Reference proteome</keyword>
<dbReference type="Gene3D" id="2.40.110.10">
    <property type="entry name" value="Butyryl-CoA Dehydrogenase, subunit A, domain 2"/>
    <property type="match status" value="1"/>
</dbReference>
<name>A0ABX1JA52_9PSEU</name>
<dbReference type="InterPro" id="IPR046373">
    <property type="entry name" value="Acyl-CoA_Oxase/DH_mid-dom_sf"/>
</dbReference>
<dbReference type="SUPFAM" id="SSF56645">
    <property type="entry name" value="Acyl-CoA dehydrogenase NM domain-like"/>
    <property type="match status" value="1"/>
</dbReference>
<evidence type="ECO:0000313" key="10">
    <source>
        <dbReference type="EMBL" id="NKQ56171.1"/>
    </source>
</evidence>
<sequence>MNVDDSPVEAEFRAEVRAWIAKSIPDELRHASTFEQRLEIDRVLSDGGYLGLTWDRSYGGRGRSLVEASILDEEATTAGIELAKSPSRIGQQMMAPAVMAHGTQAQRARFLPPVLKVTEIWCQGFSEPDAGSDLAGIRTTAVRDGDGWRISGTKLWTTQAQHADWCLLLARSDLEAPRHRNLTMFLMDMHQPGVRVSPIEQANGDAEFNELHLDGAVVRSATVVGEPGDGWRVAMTTLSSERSYALRGKYVLFSAQLARIAELIRRAGAAHPQRGTWQEQLGRLHAEVAGIRNLSYRFVSLVAAGQPTADLGPVSHLWWAATHQRLVEFGYLVAAAVGANVDYWYKAWIDARAESIYGGTAQIQRNIISERLLGLPR</sequence>
<dbReference type="PANTHER" id="PTHR43292">
    <property type="entry name" value="ACYL-COA DEHYDROGENASE"/>
    <property type="match status" value="1"/>
</dbReference>
<keyword evidence="3 6" id="KW-0285">Flavoprotein</keyword>
<dbReference type="SUPFAM" id="SSF47203">
    <property type="entry name" value="Acyl-CoA dehydrogenase C-terminal domain-like"/>
    <property type="match status" value="1"/>
</dbReference>
<keyword evidence="5 6" id="KW-0560">Oxidoreductase</keyword>
<dbReference type="InterPro" id="IPR009100">
    <property type="entry name" value="AcylCoA_DH/oxidase_NM_dom_sf"/>
</dbReference>
<proteinExistence type="inferred from homology"/>
<dbReference type="EMBL" id="JAAXLS010000020">
    <property type="protein sequence ID" value="NKQ56171.1"/>
    <property type="molecule type" value="Genomic_DNA"/>
</dbReference>
<dbReference type="InterPro" id="IPR052161">
    <property type="entry name" value="Mycobact_Acyl-CoA_DH"/>
</dbReference>
<dbReference type="RefSeq" id="WP_168519207.1">
    <property type="nucleotide sequence ID" value="NZ_JAAXLS010000020.1"/>
</dbReference>
<reference evidence="10 11" key="1">
    <citation type="submission" date="2020-04" db="EMBL/GenBank/DDBJ databases">
        <title>Novel species.</title>
        <authorList>
            <person name="Teo W.F.A."/>
            <person name="Lipun K."/>
            <person name="Srisuk N."/>
            <person name="Duangmal K."/>
        </authorList>
    </citation>
    <scope>NUCLEOTIDE SEQUENCE [LARGE SCALE GENOMIC DNA]</scope>
    <source>
        <strain evidence="10 11">K13G38</strain>
    </source>
</reference>
<dbReference type="Proteomes" id="UP000715441">
    <property type="component" value="Unassembled WGS sequence"/>
</dbReference>
<gene>
    <name evidence="10" type="ORF">HFP15_25150</name>
</gene>
<evidence type="ECO:0000256" key="3">
    <source>
        <dbReference type="ARBA" id="ARBA00022630"/>
    </source>
</evidence>
<protein>
    <submittedName>
        <fullName evidence="10">Acyl-CoA dehydrogenase</fullName>
    </submittedName>
</protein>
<evidence type="ECO:0000259" key="7">
    <source>
        <dbReference type="Pfam" id="PF00441"/>
    </source>
</evidence>
<feature type="domain" description="Acyl-CoA oxidase/dehydrogenase middle" evidence="8">
    <location>
        <begin position="122"/>
        <end position="214"/>
    </location>
</feature>
<dbReference type="Pfam" id="PF02771">
    <property type="entry name" value="Acyl-CoA_dh_N"/>
    <property type="match status" value="1"/>
</dbReference>
<comment type="caution">
    <text evidence="10">The sequence shown here is derived from an EMBL/GenBank/DDBJ whole genome shotgun (WGS) entry which is preliminary data.</text>
</comment>
<accession>A0ABX1JA52</accession>
<dbReference type="Pfam" id="PF00441">
    <property type="entry name" value="Acyl-CoA_dh_1"/>
    <property type="match status" value="1"/>
</dbReference>
<evidence type="ECO:0000313" key="11">
    <source>
        <dbReference type="Proteomes" id="UP000715441"/>
    </source>
</evidence>
<evidence type="ECO:0000259" key="8">
    <source>
        <dbReference type="Pfam" id="PF02770"/>
    </source>
</evidence>
<organism evidence="10 11">
    <name type="scientific">Amycolatopsis acididurans</name>
    <dbReference type="NCBI Taxonomy" id="2724524"/>
    <lineage>
        <taxon>Bacteria</taxon>
        <taxon>Bacillati</taxon>
        <taxon>Actinomycetota</taxon>
        <taxon>Actinomycetes</taxon>
        <taxon>Pseudonocardiales</taxon>
        <taxon>Pseudonocardiaceae</taxon>
        <taxon>Amycolatopsis</taxon>
    </lineage>
</organism>
<dbReference type="InterPro" id="IPR036250">
    <property type="entry name" value="AcylCo_DH-like_C"/>
</dbReference>
<dbReference type="Gene3D" id="1.20.140.10">
    <property type="entry name" value="Butyryl-CoA Dehydrogenase, subunit A, domain 3"/>
    <property type="match status" value="1"/>
</dbReference>
<evidence type="ECO:0000256" key="5">
    <source>
        <dbReference type="ARBA" id="ARBA00023002"/>
    </source>
</evidence>
<dbReference type="Gene3D" id="1.10.540.10">
    <property type="entry name" value="Acyl-CoA dehydrogenase/oxidase, N-terminal domain"/>
    <property type="match status" value="1"/>
</dbReference>
<dbReference type="Pfam" id="PF02770">
    <property type="entry name" value="Acyl-CoA_dh_M"/>
    <property type="match status" value="1"/>
</dbReference>
<dbReference type="InterPro" id="IPR006091">
    <property type="entry name" value="Acyl-CoA_Oxase/DH_mid-dom"/>
</dbReference>
<dbReference type="InterPro" id="IPR013786">
    <property type="entry name" value="AcylCoA_DH/ox_N"/>
</dbReference>
<comment type="cofactor">
    <cofactor evidence="1 6">
        <name>FAD</name>
        <dbReference type="ChEBI" id="CHEBI:57692"/>
    </cofactor>
</comment>
<dbReference type="InterPro" id="IPR009075">
    <property type="entry name" value="AcylCo_DH/oxidase_C"/>
</dbReference>
<feature type="domain" description="Acyl-CoA dehydrogenase/oxidase C-terminal" evidence="7">
    <location>
        <begin position="228"/>
        <end position="373"/>
    </location>
</feature>
<feature type="domain" description="Acyl-CoA dehydrogenase/oxidase N-terminal" evidence="9">
    <location>
        <begin position="9"/>
        <end position="116"/>
    </location>
</feature>
<evidence type="ECO:0000256" key="1">
    <source>
        <dbReference type="ARBA" id="ARBA00001974"/>
    </source>
</evidence>
<evidence type="ECO:0000256" key="2">
    <source>
        <dbReference type="ARBA" id="ARBA00009347"/>
    </source>
</evidence>
<comment type="similarity">
    <text evidence="2 6">Belongs to the acyl-CoA dehydrogenase family.</text>
</comment>
<evidence type="ECO:0000256" key="6">
    <source>
        <dbReference type="RuleBase" id="RU362125"/>
    </source>
</evidence>